<dbReference type="PANTHER" id="PTHR35446">
    <property type="entry name" value="SI:CH211-175M2.5"/>
    <property type="match status" value="1"/>
</dbReference>
<keyword evidence="1" id="KW-0732">Signal</keyword>
<dbReference type="EMBL" id="JH651379">
    <property type="protein sequence ID" value="EIJ40786.1"/>
    <property type="molecule type" value="Genomic_DNA"/>
</dbReference>
<sequence>MKTILILFIILMTLNNSNAQEIEKTETAIVNQSFGSIAFKETLYTENVTNYTDIPSQLAEKYGSFSYESLPLDRQIAELVRLWVSINNKCSYCTIFHTQDARDSGTDIHKIDNIMAYKQSELFSAKEKAALNYAEAISTVSYEKLQEATKEVKRYFNNEEIETIVMCTVLMDVWARVFAVKGNLPYYKK</sequence>
<dbReference type="STRING" id="926559.JoomaDRAFT_3857"/>
<reference evidence="3 4" key="1">
    <citation type="submission" date="2012-02" db="EMBL/GenBank/DDBJ databases">
        <title>Improved High-Quality Draft genome of Joostella marina DSM 19592.</title>
        <authorList>
            <consortium name="US DOE Joint Genome Institute (JGI-PGF)"/>
            <person name="Lucas S."/>
            <person name="Copeland A."/>
            <person name="Lapidus A."/>
            <person name="Bruce D."/>
            <person name="Goodwin L."/>
            <person name="Pitluck S."/>
            <person name="Peters L."/>
            <person name="Chertkov O."/>
            <person name="Ovchinnikova G."/>
            <person name="Kyrpides N."/>
            <person name="Mavromatis K."/>
            <person name="Detter J.C."/>
            <person name="Han C."/>
            <person name="Land M."/>
            <person name="Hauser L."/>
            <person name="Markowitz V."/>
            <person name="Cheng J.-F."/>
            <person name="Hugenholtz P."/>
            <person name="Woyke T."/>
            <person name="Wu D."/>
            <person name="Tindall B."/>
            <person name="Brambilla E."/>
            <person name="Klenk H.-P."/>
            <person name="Eisen J.A."/>
        </authorList>
    </citation>
    <scope>NUCLEOTIDE SEQUENCE [LARGE SCALE GENOMIC DNA]</scope>
    <source>
        <strain evidence="3 4">DSM 19592</strain>
    </source>
</reference>
<name>I3CAZ3_9FLAO</name>
<evidence type="ECO:0000313" key="3">
    <source>
        <dbReference type="EMBL" id="EIJ40786.1"/>
    </source>
</evidence>
<dbReference type="AlphaFoldDB" id="I3CAZ3"/>
<dbReference type="Proteomes" id="UP000004690">
    <property type="component" value="Unassembled WGS sequence"/>
</dbReference>
<dbReference type="Gene3D" id="1.20.1290.10">
    <property type="entry name" value="AhpD-like"/>
    <property type="match status" value="1"/>
</dbReference>
<dbReference type="PANTHER" id="PTHR35446:SF2">
    <property type="entry name" value="CARBOXYMUCONOLACTONE DECARBOXYLASE-LIKE DOMAIN-CONTAINING PROTEIN"/>
    <property type="match status" value="1"/>
</dbReference>
<dbReference type="NCBIfam" id="TIGR00778">
    <property type="entry name" value="ahpD_dom"/>
    <property type="match status" value="1"/>
</dbReference>
<feature type="signal peptide" evidence="1">
    <location>
        <begin position="1"/>
        <end position="19"/>
    </location>
</feature>
<dbReference type="Pfam" id="PF02627">
    <property type="entry name" value="CMD"/>
    <property type="match status" value="1"/>
</dbReference>
<proteinExistence type="predicted"/>
<dbReference type="InterPro" id="IPR004675">
    <property type="entry name" value="AhpD_core"/>
</dbReference>
<keyword evidence="3" id="KW-0560">Oxidoreductase</keyword>
<feature type="chain" id="PRO_5003669033" evidence="1">
    <location>
        <begin position="20"/>
        <end position="189"/>
    </location>
</feature>
<evidence type="ECO:0000259" key="2">
    <source>
        <dbReference type="Pfam" id="PF02627"/>
    </source>
</evidence>
<keyword evidence="4" id="KW-1185">Reference proteome</keyword>
<dbReference type="eggNOG" id="COG2128">
    <property type="taxonomic scope" value="Bacteria"/>
</dbReference>
<dbReference type="HOGENOM" id="CLU_082760_6_2_10"/>
<dbReference type="RefSeq" id="WP_008615345.1">
    <property type="nucleotide sequence ID" value="NZ_JH651379.1"/>
</dbReference>
<keyword evidence="3" id="KW-0575">Peroxidase</keyword>
<gene>
    <name evidence="3" type="ORF">JoomaDRAFT_3857</name>
</gene>
<dbReference type="GO" id="GO:0051920">
    <property type="term" value="F:peroxiredoxin activity"/>
    <property type="evidence" value="ECO:0007669"/>
    <property type="project" value="InterPro"/>
</dbReference>
<evidence type="ECO:0000256" key="1">
    <source>
        <dbReference type="SAM" id="SignalP"/>
    </source>
</evidence>
<accession>I3CAZ3</accession>
<evidence type="ECO:0000313" key="4">
    <source>
        <dbReference type="Proteomes" id="UP000004690"/>
    </source>
</evidence>
<dbReference type="InterPro" id="IPR003779">
    <property type="entry name" value="CMD-like"/>
</dbReference>
<protein>
    <submittedName>
        <fullName evidence="3">Alkylhydroperoxidase AhpD family core domain</fullName>
    </submittedName>
</protein>
<organism evidence="3 4">
    <name type="scientific">Galbibacter orientalis DSM 19592</name>
    <dbReference type="NCBI Taxonomy" id="926559"/>
    <lineage>
        <taxon>Bacteria</taxon>
        <taxon>Pseudomonadati</taxon>
        <taxon>Bacteroidota</taxon>
        <taxon>Flavobacteriia</taxon>
        <taxon>Flavobacteriales</taxon>
        <taxon>Flavobacteriaceae</taxon>
        <taxon>Galbibacter</taxon>
    </lineage>
</organism>
<dbReference type="OrthoDB" id="9801997at2"/>
<dbReference type="SUPFAM" id="SSF69118">
    <property type="entry name" value="AhpD-like"/>
    <property type="match status" value="1"/>
</dbReference>
<dbReference type="InterPro" id="IPR029032">
    <property type="entry name" value="AhpD-like"/>
</dbReference>
<feature type="domain" description="Carboxymuconolactone decarboxylase-like" evidence="2">
    <location>
        <begin position="71"/>
        <end position="136"/>
    </location>
</feature>